<sequence length="552" mass="61900">MEQRSGVPVGQDHSVWDYVLPKMDFPGTPLYKDGPKPFDLESLIYNIQLGADCRYVRNYLANYDKAHVRRELNGIIDGFPSIFYVVARNDDSILRLWVANGGNVGAIHEASQVPLLAFAIAHSENSQRDMTAIVATILGLGADPACIPEEFYTPYTDDLPIDGPETIEENEKTAWCKIEARKKLGKTLNFSQRYFLWRATCTDRPSVRAKQITLRKNAQAILEIPYFMIGQTVASNRIFTRLLNHISMPSSKTKPNMKPLVLVFAGPSGHGKTELARQLGHLLSLDLEVADCTIVEHERELFGPRHPYVGAERGTPLNNFLARHADQGCIAFLDEFEKTTKDVHEALLLPFDNGEYQDRRDLRRINCTKTIWILATNALDEQIISFCDRYEDIIVGDESTKQKLGRTLSKELKQAFLQRFGAPLTGRISDFVPFVPFSAGEQAVVAHKFLRELTSTIREPVDLCEGSGERLIGNINLHVKHDASVCTTIAKSDYSRDLGARSLSVAVKAVEGLVVELYYQEDEEIVEDGKMMDVMVDSHAGEIRVKLLDPSS</sequence>
<dbReference type="GO" id="GO:0016887">
    <property type="term" value="F:ATP hydrolysis activity"/>
    <property type="evidence" value="ECO:0007669"/>
    <property type="project" value="InterPro"/>
</dbReference>
<dbReference type="InterPro" id="IPR003593">
    <property type="entry name" value="AAA+_ATPase"/>
</dbReference>
<dbReference type="SMART" id="SM00382">
    <property type="entry name" value="AAA"/>
    <property type="match status" value="1"/>
</dbReference>
<evidence type="ECO:0000313" key="5">
    <source>
        <dbReference type="Proteomes" id="UP000799428"/>
    </source>
</evidence>
<protein>
    <submittedName>
        <fullName evidence="4">P-loop containing nucleoside triphosphate hydrolase protein</fullName>
    </submittedName>
</protein>
<organism evidence="4 5">
    <name type="scientific">Pleomassaria siparia CBS 279.74</name>
    <dbReference type="NCBI Taxonomy" id="1314801"/>
    <lineage>
        <taxon>Eukaryota</taxon>
        <taxon>Fungi</taxon>
        <taxon>Dikarya</taxon>
        <taxon>Ascomycota</taxon>
        <taxon>Pezizomycotina</taxon>
        <taxon>Dothideomycetes</taxon>
        <taxon>Pleosporomycetidae</taxon>
        <taxon>Pleosporales</taxon>
        <taxon>Pleomassariaceae</taxon>
        <taxon>Pleomassaria</taxon>
    </lineage>
</organism>
<accession>A0A6G1KB55</accession>
<dbReference type="Gene3D" id="3.40.50.300">
    <property type="entry name" value="P-loop containing nucleotide triphosphate hydrolases"/>
    <property type="match status" value="1"/>
</dbReference>
<dbReference type="InterPro" id="IPR003959">
    <property type="entry name" value="ATPase_AAA_core"/>
</dbReference>
<dbReference type="EMBL" id="MU005769">
    <property type="protein sequence ID" value="KAF2710054.1"/>
    <property type="molecule type" value="Genomic_DNA"/>
</dbReference>
<evidence type="ECO:0000313" key="4">
    <source>
        <dbReference type="EMBL" id="KAF2710054.1"/>
    </source>
</evidence>
<dbReference type="GO" id="GO:0034605">
    <property type="term" value="P:cellular response to heat"/>
    <property type="evidence" value="ECO:0007669"/>
    <property type="project" value="TreeGrafter"/>
</dbReference>
<dbReference type="GO" id="GO:0005524">
    <property type="term" value="F:ATP binding"/>
    <property type="evidence" value="ECO:0007669"/>
    <property type="project" value="UniProtKB-KW"/>
</dbReference>
<dbReference type="InterPro" id="IPR001270">
    <property type="entry name" value="ClpA/B"/>
</dbReference>
<proteinExistence type="predicted"/>
<dbReference type="Pfam" id="PF07724">
    <property type="entry name" value="AAA_2"/>
    <property type="match status" value="1"/>
</dbReference>
<dbReference type="AlphaFoldDB" id="A0A6G1KB55"/>
<dbReference type="PANTHER" id="PTHR11638:SF89">
    <property type="entry name" value="AAA+ ATPASE DOMAIN-CONTAINING PROTEIN"/>
    <property type="match status" value="1"/>
</dbReference>
<dbReference type="InterPro" id="IPR027417">
    <property type="entry name" value="P-loop_NTPase"/>
</dbReference>
<dbReference type="PRINTS" id="PR00300">
    <property type="entry name" value="CLPPROTEASEA"/>
</dbReference>
<feature type="domain" description="AAA+ ATPase" evidence="3">
    <location>
        <begin position="258"/>
        <end position="399"/>
    </location>
</feature>
<dbReference type="InterPro" id="IPR050130">
    <property type="entry name" value="ClpA_ClpB"/>
</dbReference>
<evidence type="ECO:0000256" key="2">
    <source>
        <dbReference type="ARBA" id="ARBA00022840"/>
    </source>
</evidence>
<dbReference type="GO" id="GO:0005737">
    <property type="term" value="C:cytoplasm"/>
    <property type="evidence" value="ECO:0007669"/>
    <property type="project" value="TreeGrafter"/>
</dbReference>
<keyword evidence="2" id="KW-0067">ATP-binding</keyword>
<dbReference type="SUPFAM" id="SSF52540">
    <property type="entry name" value="P-loop containing nucleoside triphosphate hydrolases"/>
    <property type="match status" value="1"/>
</dbReference>
<gene>
    <name evidence="4" type="ORF">K504DRAFT_378158</name>
</gene>
<dbReference type="Proteomes" id="UP000799428">
    <property type="component" value="Unassembled WGS sequence"/>
</dbReference>
<keyword evidence="4" id="KW-0378">Hydrolase</keyword>
<keyword evidence="5" id="KW-1185">Reference proteome</keyword>
<evidence type="ECO:0000259" key="3">
    <source>
        <dbReference type="SMART" id="SM00382"/>
    </source>
</evidence>
<reference evidence="4" key="1">
    <citation type="journal article" date="2020" name="Stud. Mycol.">
        <title>101 Dothideomycetes genomes: a test case for predicting lifestyles and emergence of pathogens.</title>
        <authorList>
            <person name="Haridas S."/>
            <person name="Albert R."/>
            <person name="Binder M."/>
            <person name="Bloem J."/>
            <person name="Labutti K."/>
            <person name="Salamov A."/>
            <person name="Andreopoulos B."/>
            <person name="Baker S."/>
            <person name="Barry K."/>
            <person name="Bills G."/>
            <person name="Bluhm B."/>
            <person name="Cannon C."/>
            <person name="Castanera R."/>
            <person name="Culley D."/>
            <person name="Daum C."/>
            <person name="Ezra D."/>
            <person name="Gonzalez J."/>
            <person name="Henrissat B."/>
            <person name="Kuo A."/>
            <person name="Liang C."/>
            <person name="Lipzen A."/>
            <person name="Lutzoni F."/>
            <person name="Magnuson J."/>
            <person name="Mondo S."/>
            <person name="Nolan M."/>
            <person name="Ohm R."/>
            <person name="Pangilinan J."/>
            <person name="Park H.-J."/>
            <person name="Ramirez L."/>
            <person name="Alfaro M."/>
            <person name="Sun H."/>
            <person name="Tritt A."/>
            <person name="Yoshinaga Y."/>
            <person name="Zwiers L.-H."/>
            <person name="Turgeon B."/>
            <person name="Goodwin S."/>
            <person name="Spatafora J."/>
            <person name="Crous P."/>
            <person name="Grigoriev I."/>
        </authorList>
    </citation>
    <scope>NUCLEOTIDE SEQUENCE</scope>
    <source>
        <strain evidence="4">CBS 279.74</strain>
    </source>
</reference>
<dbReference type="OrthoDB" id="47330at2759"/>
<evidence type="ECO:0000256" key="1">
    <source>
        <dbReference type="ARBA" id="ARBA00022741"/>
    </source>
</evidence>
<keyword evidence="1" id="KW-0547">Nucleotide-binding</keyword>
<name>A0A6G1KB55_9PLEO</name>
<dbReference type="PANTHER" id="PTHR11638">
    <property type="entry name" value="ATP-DEPENDENT CLP PROTEASE"/>
    <property type="match status" value="1"/>
</dbReference>